<dbReference type="Gene3D" id="1.25.10.10">
    <property type="entry name" value="Leucine-rich Repeat Variant"/>
    <property type="match status" value="1"/>
</dbReference>
<evidence type="ECO:0000313" key="7">
    <source>
        <dbReference type="EMBL" id="KAL3854180.1"/>
    </source>
</evidence>
<evidence type="ECO:0000256" key="2">
    <source>
        <dbReference type="ARBA" id="ARBA00022737"/>
    </source>
</evidence>
<keyword evidence="8" id="KW-1185">Reference proteome</keyword>
<dbReference type="InterPro" id="IPR050865">
    <property type="entry name" value="BEACH_Domain"/>
</dbReference>
<dbReference type="InterPro" id="IPR013320">
    <property type="entry name" value="ConA-like_dom_sf"/>
</dbReference>
<dbReference type="Pfam" id="PF02138">
    <property type="entry name" value="Beach"/>
    <property type="match status" value="1"/>
</dbReference>
<feature type="repeat" description="WD" evidence="3">
    <location>
        <begin position="2543"/>
        <end position="2584"/>
    </location>
</feature>
<dbReference type="InterPro" id="IPR000409">
    <property type="entry name" value="BEACH_dom"/>
</dbReference>
<dbReference type="Gene3D" id="2.30.29.30">
    <property type="entry name" value="Pleckstrin-homology domain (PH domain)/Phosphotyrosine-binding domain (PTB)"/>
    <property type="match status" value="1"/>
</dbReference>
<dbReference type="InterPro" id="IPR001680">
    <property type="entry name" value="WD40_rpt"/>
</dbReference>
<gene>
    <name evidence="7" type="ORF">ACJMK2_013458</name>
</gene>
<dbReference type="PROSITE" id="PS50197">
    <property type="entry name" value="BEACH"/>
    <property type="match status" value="1"/>
</dbReference>
<dbReference type="InterPro" id="IPR015943">
    <property type="entry name" value="WD40/YVTN_repeat-like_dom_sf"/>
</dbReference>
<dbReference type="Gene3D" id="1.10.1540.10">
    <property type="entry name" value="BEACH domain"/>
    <property type="match status" value="1"/>
</dbReference>
<dbReference type="Gene3D" id="2.130.10.10">
    <property type="entry name" value="YVTN repeat-like/Quinoprotein amine dehydrogenase"/>
    <property type="match status" value="1"/>
</dbReference>
<dbReference type="CDD" id="cd06071">
    <property type="entry name" value="Beach"/>
    <property type="match status" value="1"/>
</dbReference>
<dbReference type="Pfam" id="PF14844">
    <property type="entry name" value="PH_BEACH"/>
    <property type="match status" value="1"/>
</dbReference>
<dbReference type="CDD" id="cd01201">
    <property type="entry name" value="PH_BEACH"/>
    <property type="match status" value="1"/>
</dbReference>
<organism evidence="7 8">
    <name type="scientific">Sinanodonta woodiana</name>
    <name type="common">Chinese pond mussel</name>
    <name type="synonym">Anodonta woodiana</name>
    <dbReference type="NCBI Taxonomy" id="1069815"/>
    <lineage>
        <taxon>Eukaryota</taxon>
        <taxon>Metazoa</taxon>
        <taxon>Spiralia</taxon>
        <taxon>Lophotrochozoa</taxon>
        <taxon>Mollusca</taxon>
        <taxon>Bivalvia</taxon>
        <taxon>Autobranchia</taxon>
        <taxon>Heteroconchia</taxon>
        <taxon>Palaeoheterodonta</taxon>
        <taxon>Unionida</taxon>
        <taxon>Unionoidea</taxon>
        <taxon>Unionidae</taxon>
        <taxon>Unioninae</taxon>
        <taxon>Sinanodonta</taxon>
    </lineage>
</organism>
<comment type="caution">
    <text evidence="7">The sequence shown here is derived from an EMBL/GenBank/DDBJ whole genome shotgun (WGS) entry which is preliminary data.</text>
</comment>
<evidence type="ECO:0000259" key="5">
    <source>
        <dbReference type="PROSITE" id="PS50197"/>
    </source>
</evidence>
<feature type="region of interest" description="Disordered" evidence="4">
    <location>
        <begin position="1393"/>
        <end position="1417"/>
    </location>
</feature>
<keyword evidence="1 3" id="KW-0853">WD repeat</keyword>
<dbReference type="SUPFAM" id="SSF81837">
    <property type="entry name" value="BEACH domain"/>
    <property type="match status" value="1"/>
</dbReference>
<keyword evidence="2" id="KW-0677">Repeat</keyword>
<feature type="compositionally biased region" description="Polar residues" evidence="4">
    <location>
        <begin position="1494"/>
        <end position="1507"/>
    </location>
</feature>
<feature type="domain" description="BEACH-type PH" evidence="6">
    <location>
        <begin position="1990"/>
        <end position="2086"/>
    </location>
</feature>
<dbReference type="PROSITE" id="PS50082">
    <property type="entry name" value="WD_REPEATS_2"/>
    <property type="match status" value="1"/>
</dbReference>
<dbReference type="SMART" id="SM01026">
    <property type="entry name" value="Beach"/>
    <property type="match status" value="1"/>
</dbReference>
<dbReference type="SMART" id="SM00320">
    <property type="entry name" value="WD40"/>
    <property type="match status" value="3"/>
</dbReference>
<evidence type="ECO:0008006" key="9">
    <source>
        <dbReference type="Google" id="ProtNLM"/>
    </source>
</evidence>
<sequence length="2767" mass="314184">MTAYATLNSNYIDREACQHNATLNRNYIDGEGCQHNATLNRNYIDREACQHNATLNRNYIDRKACQHNATLNTKYTGRRSIAAKCFDQKSYNNDNSIFSDFIHSFIEAYQEFIDLDYNHLNEGFSEEGPHLTKLPDGILEVLGIQLCQHLHHAENTACDSLAFVSDLVRCLIVITRNYDNVPLVSSCEFVSYCVNIGLAVIDKICAGGCSEDDMKCMTEFLKLIIHFFESLYDPYFTWRKRLKGWNVENSRIKYKPALLHVEVIPFFYDCFSRRGLQPDTQLRLLHMFGGMMSGSQTNALKAITPATLDVMLKILSIEQHDKPTNEQRQDSFVLKSLVLKCIIRMVHVIHCCSPDQRQVEVSQVMEGYMKVLLETDTEQHEGSETHLQLSMTSAINEMLACQDKAALQVLLVSGGTFDSFISLLQKTSLCGLEAQSLAMSVLNVMNTVLAGSSNAKERFIVHVGYERFVEALKCLGQPSVELLKSVLNLVIEGTYDEKHESHTVHNTQAAIMLIQWLPDIQSHDLQIWLSENLRFLCTYGHNNKMNCCKDGMIAAILTVLSRERQINSKAVGNLIGLLEGLGTQSITATDLKQLISLLKLNEEEKQNPYSTRLMRAISTMARREGKEGALHFFNIQEPSDGISLPGIRKWPGSCLSFHTWLCLDTDVDTGVHNLQPSQLYRRQLYSFASSSGCGFEAFFTAEKDLVIGVYNRKDFSALTVPDLDLCDSHWHSVDIVQTSSKRPFVNSQLYVYVDGKLRLNSQFKFPNMTEPLTSCRVGSPGFRNSLDALLDVITAPSSPTDSTKISPLKMLIQQATKSKDSVSVLTIPVGSQDEMWGPPVTLHGQMGQVCIFHDALQPSQVKALYTAGPNHLTLFNEESELLDLPGKLMVHYNAKACKSNQCIDLSGNQNHGQLSGQKCVTWDIKDVINCIGGIQVLFPLLEQVNRTQEPIELASPDVQELKRLFESKDHEDWVVLPSSSYADKKLQQNQVAGFLTLLRNMMQTHTTNQDTFVRTSGAATLSALLQKVNPKLIDVHVLMAIQLLVEATAETNKVLLNHLYQNILFDFRIWSKSDFPVRIGHIQYLSTIIKDDRRHFRKIFGVQYMLDVIKNHYSSRSGLSEEDAKTIRVSLLNLIKYYVAKDITYDELNSMISFIVTVRQEDMICEILDIFLSLLESSRKQDQLYLLLFEQQMADMFYGLLALQGYTIVFYEKIIKVLCILLKTDRVYEKNKNRLRLLDCGYLGLVGLMQGCEVSVPTIKRFLEQVSITDTGHSYNAVLAVLQLIQSSGFDIKLAASQQVLSLLVSRTGAAKQFAKQLGWQEAFTKLFILNAISKEASDHEKNDLIDLTSDVFALSTDTQITADKDCVAEDADIENRFDILVAENEDAVIESTSSLALHSSNSSQSDSTTINQSQRPDHTQFHLNLVNDDIGLESSPQIPFTPLFEKMNQDFMEDVLPCDMSRSSSASAEDLSAIGQRASQQRHPSECLSTSISMTEESLETSSQANESRRDSFTPAEHIQRALDSLGLQRVYVGCAEETSEELCQNLLIILLTVMWKGIDGSDKTVWTERGQVFAWLDYLSQTNELIRPVGELKRRILEMMIHSCTSDIKEPGQYTVNMMENSIELVRITRAFVVDKTCSMEDRFSERLLEDVMSLLDTLAVWDVNLGTQWQEMIQLGLSILLAFAQHPQIEMCSLATARLHMLIQTKLISSSAEAAFLIGNLNDVITKAVEENTDNYSFLIPVMKALIDKAFDLMNLDLNLPNLPSTSLSPTFFDDFKVYCRSKEWRTFLEVYVTPQKEHFIDSAFQDSLTTTQEFWKSCHEEMMVNLHKKNRERGESKLKFQSLILEGFNKKVSQEVRRFLNVTIQMRNQHSAALRQWRATKRFFTGERGAWAERCPVEIHWKLSNQENFSRMKVRLIQNYNFDSHTEASRLRDNLGVPDITAEIPLEKIAVSKEALVAKDSIADDVIGDEDWNAISNSKSNVEEYQDKEKLILAEECELVTLIDVVEGRLEITNTHVYFFDCSSSKEEGGEDFKWSLSQLREIHFRRYNLRRSALELFLIDQTNYFLNFQQKDRNKVYSRIVSLRPPNLISYQSRSPAELLKSSGLVQKWVQREISNFEYLMQLNTIAGRTYNDLSQYPVFPWILSDYTSEELDLENPAVFRNLSKPIGVVNPKNEEDVREKFEHFEDPSGVVEKFHYGTHYSNAAGVMHYMIRMEPFTTLHIHLQSGRFDVADRQFHSIPATWKSIFDNPNDVKELIPEFFYLPEFLVNMNNFDLGRLQISKERVNDVILPKWATSPEDFIHKHRKALESEYVSRNLHHWIDLIFGYKQKGPAAVEALNVFYYCTYEGAVDLDAIQNPVERKALEGMINNFGQTPCRLLKEPHPQRMSFEEVVTKAMKTDRHLSVFDFLDQLKLYFVEVSTEKDPLVYVSVPRNQARSIIQHGMSDTMVTITDLGIIGTHGWLPYDKNISNYFTFDKDPSTANPKSKKKLSCPFAPGLQIDPKLFVVSHDAKLLFSAGHWDNSVQVFHLGKGKKVNHIVRHIDIVTCLSLDYCGSHLITGSRDTTCMIWQVQQQNGINQNLCSKPVQTLYGHDAEVTAVHLSIELDMAVSASKDKTVIIHTVRKGHYMRTLHPFSEPGYVLNIPLLAVDDMGRVIVYCHETLPIDNKEILSLHVYSINGKHLFSEKLSHRLGHMIVKGDYLLTGDTAGVLKVLEIFGLKNLTSVALLVPIHSLAVTNGNSHILAGLQDGKLIIIGIKSREIR</sequence>
<dbReference type="SUPFAM" id="SSF49899">
    <property type="entry name" value="Concanavalin A-like lectins/glucanases"/>
    <property type="match status" value="1"/>
</dbReference>
<dbReference type="InterPro" id="IPR046851">
    <property type="entry name" value="NBCH_WD40"/>
</dbReference>
<dbReference type="InterPro" id="IPR036372">
    <property type="entry name" value="BEACH_dom_sf"/>
</dbReference>
<dbReference type="FunFam" id="1.10.1540.10:FF:000001">
    <property type="entry name" value="neurobeachin isoform X1"/>
    <property type="match status" value="1"/>
</dbReference>
<evidence type="ECO:0000256" key="4">
    <source>
        <dbReference type="SAM" id="MobiDB-lite"/>
    </source>
</evidence>
<dbReference type="PANTHER" id="PTHR13743">
    <property type="entry name" value="BEIGE/BEACH-RELATED"/>
    <property type="match status" value="1"/>
</dbReference>
<evidence type="ECO:0000259" key="6">
    <source>
        <dbReference type="PROSITE" id="PS51783"/>
    </source>
</evidence>
<dbReference type="InterPro" id="IPR011993">
    <property type="entry name" value="PH-like_dom_sf"/>
</dbReference>
<name>A0ABD3UXK1_SINWO</name>
<dbReference type="SUPFAM" id="SSF50978">
    <property type="entry name" value="WD40 repeat-like"/>
    <property type="match status" value="1"/>
</dbReference>
<evidence type="ECO:0000256" key="3">
    <source>
        <dbReference type="PROSITE-ProRule" id="PRU00221"/>
    </source>
</evidence>
<dbReference type="SUPFAM" id="SSF50729">
    <property type="entry name" value="PH domain-like"/>
    <property type="match status" value="1"/>
</dbReference>
<dbReference type="InterPro" id="IPR031570">
    <property type="entry name" value="NBEA/BDCP_DUF4704"/>
</dbReference>
<dbReference type="PROSITE" id="PS51783">
    <property type="entry name" value="PH_BEACH"/>
    <property type="match status" value="1"/>
</dbReference>
<reference evidence="7 8" key="1">
    <citation type="submission" date="2024-11" db="EMBL/GenBank/DDBJ databases">
        <title>Chromosome-level genome assembly of the freshwater bivalve Anodonta woodiana.</title>
        <authorList>
            <person name="Chen X."/>
        </authorList>
    </citation>
    <scope>NUCLEOTIDE SEQUENCE [LARGE SCALE GENOMIC DNA]</scope>
    <source>
        <strain evidence="7">MN2024</strain>
        <tissue evidence="7">Gills</tissue>
    </source>
</reference>
<evidence type="ECO:0000313" key="8">
    <source>
        <dbReference type="Proteomes" id="UP001634394"/>
    </source>
</evidence>
<protein>
    <recommendedName>
        <fullName evidence="9">Neurobeachin-like protein 1</fullName>
    </recommendedName>
</protein>
<dbReference type="Proteomes" id="UP001634394">
    <property type="component" value="Unassembled WGS sequence"/>
</dbReference>
<dbReference type="InterPro" id="IPR023362">
    <property type="entry name" value="PH-BEACH_dom"/>
</dbReference>
<evidence type="ECO:0000256" key="1">
    <source>
        <dbReference type="ARBA" id="ARBA00022574"/>
    </source>
</evidence>
<dbReference type="PANTHER" id="PTHR13743:SF112">
    <property type="entry name" value="BEACH DOMAIN-CONTAINING PROTEIN"/>
    <property type="match status" value="1"/>
</dbReference>
<dbReference type="InterPro" id="IPR036322">
    <property type="entry name" value="WD40_repeat_dom_sf"/>
</dbReference>
<feature type="region of interest" description="Disordered" evidence="4">
    <location>
        <begin position="1494"/>
        <end position="1514"/>
    </location>
</feature>
<dbReference type="EMBL" id="JBJQND010000014">
    <property type="protein sequence ID" value="KAL3854180.1"/>
    <property type="molecule type" value="Genomic_DNA"/>
</dbReference>
<dbReference type="Pfam" id="PF20426">
    <property type="entry name" value="NBCH_WD40"/>
    <property type="match status" value="1"/>
</dbReference>
<accession>A0ABD3UXK1</accession>
<feature type="domain" description="BEACH" evidence="5">
    <location>
        <begin position="2099"/>
        <end position="2391"/>
    </location>
</feature>
<dbReference type="Pfam" id="PF15787">
    <property type="entry name" value="DUF4704"/>
    <property type="match status" value="1"/>
</dbReference>
<proteinExistence type="predicted"/>
<feature type="compositionally biased region" description="Low complexity" evidence="4">
    <location>
        <begin position="1393"/>
        <end position="1415"/>
    </location>
</feature>
<dbReference type="Pfam" id="PF16057">
    <property type="entry name" value="DUF4800"/>
    <property type="match status" value="1"/>
</dbReference>
<dbReference type="InterPro" id="IPR011989">
    <property type="entry name" value="ARM-like"/>
</dbReference>